<feature type="non-terminal residue" evidence="2">
    <location>
        <position position="341"/>
    </location>
</feature>
<evidence type="ECO:0008006" key="4">
    <source>
        <dbReference type="Google" id="ProtNLM"/>
    </source>
</evidence>
<evidence type="ECO:0000313" key="3">
    <source>
        <dbReference type="Proteomes" id="UP000823388"/>
    </source>
</evidence>
<protein>
    <recommendedName>
        <fullName evidence="4">F-box domain-containing protein</fullName>
    </recommendedName>
</protein>
<proteinExistence type="predicted"/>
<dbReference type="SUPFAM" id="SSF52047">
    <property type="entry name" value="RNI-like"/>
    <property type="match status" value="1"/>
</dbReference>
<organism evidence="2 3">
    <name type="scientific">Panicum virgatum</name>
    <name type="common">Blackwell switchgrass</name>
    <dbReference type="NCBI Taxonomy" id="38727"/>
    <lineage>
        <taxon>Eukaryota</taxon>
        <taxon>Viridiplantae</taxon>
        <taxon>Streptophyta</taxon>
        <taxon>Embryophyta</taxon>
        <taxon>Tracheophyta</taxon>
        <taxon>Spermatophyta</taxon>
        <taxon>Magnoliopsida</taxon>
        <taxon>Liliopsida</taxon>
        <taxon>Poales</taxon>
        <taxon>Poaceae</taxon>
        <taxon>PACMAD clade</taxon>
        <taxon>Panicoideae</taxon>
        <taxon>Panicodae</taxon>
        <taxon>Paniceae</taxon>
        <taxon>Panicinae</taxon>
        <taxon>Panicum</taxon>
        <taxon>Panicum sect. Hiantes</taxon>
    </lineage>
</organism>
<accession>A0A8T0MRB9</accession>
<dbReference type="AlphaFoldDB" id="A0A8T0MRB9"/>
<dbReference type="SUPFAM" id="SSF81383">
    <property type="entry name" value="F-box domain"/>
    <property type="match status" value="1"/>
</dbReference>
<name>A0A8T0MRB9_PANVG</name>
<feature type="non-terminal residue" evidence="2">
    <location>
        <position position="1"/>
    </location>
</feature>
<dbReference type="InterPro" id="IPR036047">
    <property type="entry name" value="F-box-like_dom_sf"/>
</dbReference>
<dbReference type="Proteomes" id="UP000823388">
    <property type="component" value="Chromosome 9N"/>
</dbReference>
<reference evidence="2" key="1">
    <citation type="submission" date="2020-05" db="EMBL/GenBank/DDBJ databases">
        <title>WGS assembly of Panicum virgatum.</title>
        <authorList>
            <person name="Lovell J.T."/>
            <person name="Jenkins J."/>
            <person name="Shu S."/>
            <person name="Juenger T.E."/>
            <person name="Schmutz J."/>
        </authorList>
    </citation>
    <scope>NUCLEOTIDE SEQUENCE</scope>
    <source>
        <strain evidence="2">AP13</strain>
    </source>
</reference>
<evidence type="ECO:0000313" key="2">
    <source>
        <dbReference type="EMBL" id="KAG2538672.1"/>
    </source>
</evidence>
<keyword evidence="3" id="KW-1185">Reference proteome</keyword>
<sequence length="341" mass="38634">RSGPYQQDILFAILYLCRYKDAVRTASVSRRWERLIAQLPNLTLCMSLQGRLIPIGWLSARAAHGVPGGMDLSCKEFFYRSKSIKNSNYSQTPPGPVRPTGQTGRSPAGQATAPDRSDRLVRPVDVNFGCQHISPVFWYAVRPPHIHGTSATTLQSLKLQGLTVLRQDFLLAALPSLEDLFIGDCTLPASIAITSDAMPRLRHLDIVDVSVMMRDTKAGISVLADELRMLRMSCHGYSSTESPSDPKWFLLGLGSRFRASLTSYASFRLRAQRLWVFDWRCCYTDEVRVESVGRLSDVTDSRTAHKETWFVFKEYRDDKLMWDILQDLMRVLKPRSWGDVQ</sequence>
<dbReference type="EMBL" id="CM029054">
    <property type="protein sequence ID" value="KAG2538672.1"/>
    <property type="molecule type" value="Genomic_DNA"/>
</dbReference>
<comment type="caution">
    <text evidence="2">The sequence shown here is derived from an EMBL/GenBank/DDBJ whole genome shotgun (WGS) entry which is preliminary data.</text>
</comment>
<gene>
    <name evidence="2" type="ORF">PVAP13_9NG419870</name>
</gene>
<feature type="region of interest" description="Disordered" evidence="1">
    <location>
        <begin position="85"/>
        <end position="116"/>
    </location>
</feature>
<evidence type="ECO:0000256" key="1">
    <source>
        <dbReference type="SAM" id="MobiDB-lite"/>
    </source>
</evidence>